<reference evidence="12 13" key="2">
    <citation type="submission" date="2024-05" db="EMBL/GenBank/DDBJ databases">
        <authorList>
            <person name="Chen Y."/>
            <person name="Shah S."/>
            <person name="Dougan E. K."/>
            <person name="Thang M."/>
            <person name="Chan C."/>
        </authorList>
    </citation>
    <scope>NUCLEOTIDE SEQUENCE [LARGE SCALE GENOMIC DNA]</scope>
</reference>
<reference evidence="11" key="1">
    <citation type="submission" date="2022-10" db="EMBL/GenBank/DDBJ databases">
        <authorList>
            <person name="Chen Y."/>
            <person name="Dougan E. K."/>
            <person name="Chan C."/>
            <person name="Rhodes N."/>
            <person name="Thang M."/>
        </authorList>
    </citation>
    <scope>NUCLEOTIDE SEQUENCE</scope>
</reference>
<feature type="region of interest" description="Disordered" evidence="9">
    <location>
        <begin position="1"/>
        <end position="38"/>
    </location>
</feature>
<dbReference type="Proteomes" id="UP001152797">
    <property type="component" value="Unassembled WGS sequence"/>
</dbReference>
<organism evidence="11">
    <name type="scientific">Cladocopium goreaui</name>
    <dbReference type="NCBI Taxonomy" id="2562237"/>
    <lineage>
        <taxon>Eukaryota</taxon>
        <taxon>Sar</taxon>
        <taxon>Alveolata</taxon>
        <taxon>Dinophyceae</taxon>
        <taxon>Suessiales</taxon>
        <taxon>Symbiodiniaceae</taxon>
        <taxon>Cladocopium</taxon>
    </lineage>
</organism>
<evidence type="ECO:0000256" key="1">
    <source>
        <dbReference type="ARBA" id="ARBA00004370"/>
    </source>
</evidence>
<dbReference type="InterPro" id="IPR001841">
    <property type="entry name" value="Znf_RING"/>
</dbReference>
<keyword evidence="3" id="KW-0479">Metal-binding</keyword>
<evidence type="ECO:0000256" key="2">
    <source>
        <dbReference type="ARBA" id="ARBA00022692"/>
    </source>
</evidence>
<feature type="region of interest" description="Disordered" evidence="9">
    <location>
        <begin position="338"/>
        <end position="488"/>
    </location>
</feature>
<dbReference type="EMBL" id="CAMXCT020003597">
    <property type="protein sequence ID" value="CAL1158670.1"/>
    <property type="molecule type" value="Genomic_DNA"/>
</dbReference>
<evidence type="ECO:0000313" key="11">
    <source>
        <dbReference type="EMBL" id="CAI4005295.1"/>
    </source>
</evidence>
<sequence length="546" mass="57975">MRGSMNREAEAPSASGSRRRAGSCPPQGRTPPGPTISSAARNAIRSGLVAASQFRGTELSGWPLAAGLGSNITARIISTDRGNIDLSHRPPGVPGTLQLTVLVPVLLNTPRRTQEDVAGIGTTWTLGDAEISVQPEILSKLKITVDDGETQVASSSSLCDSCGICLQPFQPGENLTALPCATDICPSVWHAECVRKWLCQGQTPTCPLCRSSIETADSSSAQSTSPSFALEVRAALPLSATSGLQAAFSSGRGTSNQLLQQLGQVIIQDILLLTLSQHTGVSGSLSSTASLPHLAGSGLLNGATADASSALADLGGLLLQTLTTNGTLPVTLSAVETWAPGTGSPTHSETRSASENKGRGRGNRSKGRGKGNRSELSQRGAWHRTTPSGAWQHLTEEDIGAPPRWQTRQRHSNTEASSSGSHWRGGPRHDAVEEPAAPSHRRQRYANDYAEASSSSSHWQGRQRHANAEASSSNHWQGRQRHANATEEVSAWGSQRYMQQHHAAPARRSFHQNAKGHGKGASGYGQRSARTWNSWSDWTHWDGAQR</sequence>
<feature type="domain" description="RING-type" evidence="10">
    <location>
        <begin position="162"/>
        <end position="210"/>
    </location>
</feature>
<dbReference type="EMBL" id="CAMXCT010003597">
    <property type="protein sequence ID" value="CAI4005295.1"/>
    <property type="molecule type" value="Genomic_DNA"/>
</dbReference>
<keyword evidence="6" id="KW-1133">Transmembrane helix</keyword>
<dbReference type="GO" id="GO:0016020">
    <property type="term" value="C:membrane"/>
    <property type="evidence" value="ECO:0007669"/>
    <property type="project" value="UniProtKB-SubCell"/>
</dbReference>
<keyword evidence="13" id="KW-1185">Reference proteome</keyword>
<evidence type="ECO:0000256" key="7">
    <source>
        <dbReference type="ARBA" id="ARBA00023136"/>
    </source>
</evidence>
<gene>
    <name evidence="11" type="ORF">C1SCF055_LOCUS31032</name>
</gene>
<evidence type="ECO:0000256" key="5">
    <source>
        <dbReference type="ARBA" id="ARBA00022833"/>
    </source>
</evidence>
<dbReference type="PROSITE" id="PS50089">
    <property type="entry name" value="ZF_RING_2"/>
    <property type="match status" value="1"/>
</dbReference>
<evidence type="ECO:0000313" key="13">
    <source>
        <dbReference type="Proteomes" id="UP001152797"/>
    </source>
</evidence>
<evidence type="ECO:0000313" key="12">
    <source>
        <dbReference type="EMBL" id="CAL4792607.1"/>
    </source>
</evidence>
<feature type="compositionally biased region" description="Basic residues" evidence="9">
    <location>
        <begin position="359"/>
        <end position="371"/>
    </location>
</feature>
<dbReference type="PANTHER" id="PTHR46539">
    <property type="entry name" value="E3 UBIQUITIN-PROTEIN LIGASE ATL42"/>
    <property type="match status" value="1"/>
</dbReference>
<evidence type="ECO:0000256" key="8">
    <source>
        <dbReference type="PROSITE-ProRule" id="PRU00175"/>
    </source>
</evidence>
<feature type="compositionally biased region" description="Basic and acidic residues" evidence="9">
    <location>
        <begin position="348"/>
        <end position="358"/>
    </location>
</feature>
<comment type="subcellular location">
    <subcellularLocation>
        <location evidence="1">Membrane</location>
    </subcellularLocation>
</comment>
<dbReference type="SUPFAM" id="SSF57850">
    <property type="entry name" value="RING/U-box"/>
    <property type="match status" value="1"/>
</dbReference>
<dbReference type="PANTHER" id="PTHR46539:SF9">
    <property type="entry name" value="RING-H2 FINGER PROTEIN ATL56"/>
    <property type="match status" value="1"/>
</dbReference>
<keyword evidence="4 8" id="KW-0863">Zinc-finger</keyword>
<keyword evidence="2" id="KW-0812">Transmembrane</keyword>
<accession>A0A9P1D8T1</accession>
<dbReference type="InterPro" id="IPR013083">
    <property type="entry name" value="Znf_RING/FYVE/PHD"/>
</dbReference>
<keyword evidence="7" id="KW-0472">Membrane</keyword>
<dbReference type="OrthoDB" id="8062037at2759"/>
<comment type="caution">
    <text evidence="11">The sequence shown here is derived from an EMBL/GenBank/DDBJ whole genome shotgun (WGS) entry which is preliminary data.</text>
</comment>
<evidence type="ECO:0000256" key="9">
    <source>
        <dbReference type="SAM" id="MobiDB-lite"/>
    </source>
</evidence>
<dbReference type="Gene3D" id="3.30.40.10">
    <property type="entry name" value="Zinc/RING finger domain, C3HC4 (zinc finger)"/>
    <property type="match status" value="1"/>
</dbReference>
<name>A0A9P1D8T1_9DINO</name>
<dbReference type="EMBL" id="CAMXCT030003597">
    <property type="protein sequence ID" value="CAL4792607.1"/>
    <property type="molecule type" value="Genomic_DNA"/>
</dbReference>
<protein>
    <submittedName>
        <fullName evidence="12">E3 ubiquitin-protein ligase ZNRF3</fullName>
    </submittedName>
</protein>
<dbReference type="AlphaFoldDB" id="A0A9P1D8T1"/>
<feature type="compositionally biased region" description="Basic and acidic residues" evidence="9">
    <location>
        <begin position="1"/>
        <end position="10"/>
    </location>
</feature>
<evidence type="ECO:0000256" key="3">
    <source>
        <dbReference type="ARBA" id="ARBA00022723"/>
    </source>
</evidence>
<evidence type="ECO:0000259" key="10">
    <source>
        <dbReference type="PROSITE" id="PS50089"/>
    </source>
</evidence>
<evidence type="ECO:0000256" key="4">
    <source>
        <dbReference type="ARBA" id="ARBA00022771"/>
    </source>
</evidence>
<proteinExistence type="predicted"/>
<keyword evidence="5" id="KW-0862">Zinc</keyword>
<evidence type="ECO:0000256" key="6">
    <source>
        <dbReference type="ARBA" id="ARBA00022989"/>
    </source>
</evidence>
<dbReference type="GO" id="GO:0008270">
    <property type="term" value="F:zinc ion binding"/>
    <property type="evidence" value="ECO:0007669"/>
    <property type="project" value="UniProtKB-KW"/>
</dbReference>
<dbReference type="Pfam" id="PF13639">
    <property type="entry name" value="zf-RING_2"/>
    <property type="match status" value="1"/>
</dbReference>